<dbReference type="Gene3D" id="1.25.40.10">
    <property type="entry name" value="Tetratricopeptide repeat domain"/>
    <property type="match status" value="1"/>
</dbReference>
<evidence type="ECO:0000259" key="1">
    <source>
        <dbReference type="Pfam" id="PF18407"/>
    </source>
</evidence>
<dbReference type="InterPro" id="IPR006357">
    <property type="entry name" value="HAD-SF_hydro_IIA"/>
</dbReference>
<organism evidence="2 3">
    <name type="scientific">Gordonia cholesterolivorans</name>
    <dbReference type="NCBI Taxonomy" id="559625"/>
    <lineage>
        <taxon>Bacteria</taxon>
        <taxon>Bacillati</taxon>
        <taxon>Actinomycetota</taxon>
        <taxon>Actinomycetes</taxon>
        <taxon>Mycobacteriales</taxon>
        <taxon>Gordoniaceae</taxon>
        <taxon>Gordonia</taxon>
    </lineage>
</organism>
<gene>
    <name evidence="2" type="ORF">GCM10009855_36590</name>
</gene>
<accession>A0ABP5V6L3</accession>
<evidence type="ECO:0000313" key="3">
    <source>
        <dbReference type="Proteomes" id="UP001501170"/>
    </source>
</evidence>
<name>A0ABP5V6L3_9ACTN</name>
<dbReference type="InterPro" id="IPR011990">
    <property type="entry name" value="TPR-like_helical_dom_sf"/>
</dbReference>
<dbReference type="PANTHER" id="PTHR19288">
    <property type="entry name" value="4-NITROPHENYLPHOSPHATASE-RELATED"/>
    <property type="match status" value="1"/>
</dbReference>
<proteinExistence type="predicted"/>
<sequence length="548" mass="56860">MDKLTADRVARHLVMASSLLEDDPQEALAHARAARARAARIAVVRETAGIVAYSAGEWQEAISELRAARRMSGSDALLPLIADSERGLGQPRRAVEIADSDEARDLSAEAALEMAMVKAGALIDLKDPESAVRALSDQDLRPGRTGTQAARLFFAYASALEAAGRRADAVTWFQNAAAADIDDQTDAEFRLMDLLESTPGVDTSTSGHSEPSSASVALGDAYDVLLLDLDGTLYTGSTALPGAIEAVAQTHGTALFVTNNASRSPEQVRDHLLSLGFDAKSEQVVTSAQAGADLVAETVETGSKVLVVGADALRDEIRARGLTVVDSADDEPAAVVQGHSPETGWAQLSEGALAVRRGAAWVATNVDSTLPTERGLMVGNGSMVAAIASATGQEPTVAGKPAAPIMRGALSRTDGKRPLMVGDRLDTDIEGAHTVGIDSLLVLGGVTSGPELLAAEPRQRPTYIASGLDALKEPAAESAIGPRPEWSIEINGQHVAVAARSTGTEASLAAALAHAVWTADVGSFDLRIAAQDDVAAETLTALGLTPLR</sequence>
<dbReference type="NCBIfam" id="TIGR01460">
    <property type="entry name" value="HAD-SF-IIA"/>
    <property type="match status" value="1"/>
</dbReference>
<dbReference type="Proteomes" id="UP001501170">
    <property type="component" value="Unassembled WGS sequence"/>
</dbReference>
<dbReference type="Pfam" id="PF13344">
    <property type="entry name" value="Hydrolase_6"/>
    <property type="match status" value="1"/>
</dbReference>
<dbReference type="PANTHER" id="PTHR19288:SF95">
    <property type="entry name" value="D-GLYCEROL 3-PHOSPHATE PHOSPHATASE"/>
    <property type="match status" value="1"/>
</dbReference>
<reference evidence="3" key="1">
    <citation type="journal article" date="2019" name="Int. J. Syst. Evol. Microbiol.">
        <title>The Global Catalogue of Microorganisms (GCM) 10K type strain sequencing project: providing services to taxonomists for standard genome sequencing and annotation.</title>
        <authorList>
            <consortium name="The Broad Institute Genomics Platform"/>
            <consortium name="The Broad Institute Genome Sequencing Center for Infectious Disease"/>
            <person name="Wu L."/>
            <person name="Ma J."/>
        </authorList>
    </citation>
    <scope>NUCLEOTIDE SEQUENCE [LARGE SCALE GENOMIC DNA]</scope>
    <source>
        <strain evidence="3">JCM 16227</strain>
    </source>
</reference>
<dbReference type="EMBL" id="BAAARB010000035">
    <property type="protein sequence ID" value="GAA2393744.1"/>
    <property type="molecule type" value="Genomic_DNA"/>
</dbReference>
<dbReference type="SUPFAM" id="SSF48452">
    <property type="entry name" value="TPR-like"/>
    <property type="match status" value="1"/>
</dbReference>
<dbReference type="SUPFAM" id="SSF56784">
    <property type="entry name" value="HAD-like"/>
    <property type="match status" value="1"/>
</dbReference>
<evidence type="ECO:0000313" key="2">
    <source>
        <dbReference type="EMBL" id="GAA2393744.1"/>
    </source>
</evidence>
<comment type="caution">
    <text evidence="2">The sequence shown here is derived from an EMBL/GenBank/DDBJ whole genome shotgun (WGS) entry which is preliminary data.</text>
</comment>
<dbReference type="InterPro" id="IPR023214">
    <property type="entry name" value="HAD_sf"/>
</dbReference>
<dbReference type="InterPro" id="IPR041065">
    <property type="entry name" value="GNAT-like"/>
</dbReference>
<keyword evidence="3" id="KW-1185">Reference proteome</keyword>
<dbReference type="InterPro" id="IPR036412">
    <property type="entry name" value="HAD-like_sf"/>
</dbReference>
<feature type="domain" description="GCN5-related N-acetyltransferase-like" evidence="1">
    <location>
        <begin position="483"/>
        <end position="544"/>
    </location>
</feature>
<dbReference type="Pfam" id="PF18407">
    <property type="entry name" value="GNAT_like"/>
    <property type="match status" value="1"/>
</dbReference>
<dbReference type="Pfam" id="PF13242">
    <property type="entry name" value="Hydrolase_like"/>
    <property type="match status" value="1"/>
</dbReference>
<dbReference type="Gene3D" id="3.40.50.1000">
    <property type="entry name" value="HAD superfamily/HAD-like"/>
    <property type="match status" value="2"/>
</dbReference>
<protein>
    <recommendedName>
        <fullName evidence="1">GCN5-related N-acetyltransferase-like domain-containing protein</fullName>
    </recommendedName>
</protein>
<dbReference type="Gene3D" id="3.30.300.290">
    <property type="match status" value="1"/>
</dbReference>